<dbReference type="SMART" id="SM00955">
    <property type="entry name" value="RNB"/>
    <property type="match status" value="1"/>
</dbReference>
<dbReference type="GO" id="GO:0003723">
    <property type="term" value="F:RNA binding"/>
    <property type="evidence" value="ECO:0007669"/>
    <property type="project" value="InterPro"/>
</dbReference>
<dbReference type="Gene3D" id="1.10.10.10">
    <property type="entry name" value="Winged helix-like DNA-binding domain superfamily/Winged helix DNA-binding domain"/>
    <property type="match status" value="1"/>
</dbReference>
<dbReference type="GO" id="GO:0000175">
    <property type="term" value="F:3'-5'-RNA exonuclease activity"/>
    <property type="evidence" value="ECO:0007669"/>
    <property type="project" value="TreeGrafter"/>
</dbReference>
<evidence type="ECO:0000313" key="3">
    <source>
        <dbReference type="Proteomes" id="UP000198672"/>
    </source>
</evidence>
<dbReference type="Pfam" id="PF00773">
    <property type="entry name" value="RNB"/>
    <property type="match status" value="2"/>
</dbReference>
<dbReference type="GO" id="GO:0000932">
    <property type="term" value="C:P-body"/>
    <property type="evidence" value="ECO:0007669"/>
    <property type="project" value="TreeGrafter"/>
</dbReference>
<sequence length="608" mass="67140">MPTHQVTPPLDSLVLYKNKPARVAALGDKIDIELAGGQTKRVRPKDIELLHPGPLRQIADLVPLDGELTAAWELLEGTETTLRELAELAFDAYTPASAWAVWQQVAEGLAFVGTPSAIQVRSREIVERERAEREAKAAADQAWRALLERLAAARPAPDDAPHLGEIERLAVGQSDQSRILAALGHAQTPESAHRALIQIGHWPEHHNPHPRRCGAPLVDLDLPIPDLATETRLDLTHLSAYAIDDEGNQDPDDALSLDGERLWIHVADVGALVRPESDLECEARARGANLYLPEGVINMLPGAVTAQLGLGLQEISPALSFAVCCDSEGAIRDVEIHRTWVRVTRLSYDTVEQRLHEAPFATLRAITDRYRARRFALGASRLDLPDVSVRVTAGQVCIRPLPRLVSRELVADAMLMAGEAVARLCSEHAIPIPFASQPPPDSSDDSADLASMYARRRGFKPTRLVLEPERHAGLGLDYYTRATSPLRRYSDLLVHQQLRAWLDGTPLLERTQVLERIGEAEQSSIAVRRGERLSNQHWKLVYLKDNPNWTGEGVVVALEERRAVLLIPELALETRLRVRDGVTLNQTLKLGVNDVDLPELSVSFRVLG</sequence>
<dbReference type="STRING" id="61595.SAMN05421644_14915"/>
<evidence type="ECO:0000313" key="2">
    <source>
        <dbReference type="EMBL" id="SDY32405.1"/>
    </source>
</evidence>
<proteinExistence type="predicted"/>
<dbReference type="InterPro" id="IPR001900">
    <property type="entry name" value="RNase_II/R"/>
</dbReference>
<dbReference type="AlphaFoldDB" id="A0A1H3IYJ5"/>
<dbReference type="Gene3D" id="2.40.50.140">
    <property type="entry name" value="Nucleic acid-binding proteins"/>
    <property type="match status" value="1"/>
</dbReference>
<protein>
    <submittedName>
        <fullName evidence="2">Exoribonuclease-2</fullName>
    </submittedName>
</protein>
<dbReference type="EMBL" id="FNOW01000049">
    <property type="protein sequence ID" value="SDY32405.1"/>
    <property type="molecule type" value="Genomic_DNA"/>
</dbReference>
<dbReference type="OrthoDB" id="9764149at2"/>
<gene>
    <name evidence="2" type="ORF">SAMN05421644_14915</name>
</gene>
<dbReference type="PANTHER" id="PTHR23355">
    <property type="entry name" value="RIBONUCLEASE"/>
    <property type="match status" value="1"/>
</dbReference>
<dbReference type="InterPro" id="IPR012340">
    <property type="entry name" value="NA-bd_OB-fold"/>
</dbReference>
<dbReference type="RefSeq" id="WP_091335020.1">
    <property type="nucleotide sequence ID" value="NZ_FNOW01000049.1"/>
</dbReference>
<dbReference type="PANTHER" id="PTHR23355:SF42">
    <property type="entry name" value="RIBONUCLEASE II, CHLOROPLASTIC_MITOCHONDRIAL"/>
    <property type="match status" value="1"/>
</dbReference>
<dbReference type="InterPro" id="IPR050180">
    <property type="entry name" value="RNR_Ribonuclease"/>
</dbReference>
<dbReference type="Pfam" id="PF23161">
    <property type="entry name" value="HTH_RNase_II"/>
    <property type="match status" value="1"/>
</dbReference>
<feature type="domain" description="RNB" evidence="1">
    <location>
        <begin position="232"/>
        <end position="504"/>
    </location>
</feature>
<dbReference type="SUPFAM" id="SSF50249">
    <property type="entry name" value="Nucleic acid-binding proteins"/>
    <property type="match status" value="2"/>
</dbReference>
<dbReference type="Proteomes" id="UP000198672">
    <property type="component" value="Unassembled WGS sequence"/>
</dbReference>
<accession>A0A1H3IYJ5</accession>
<reference evidence="3" key="1">
    <citation type="submission" date="2016-10" db="EMBL/GenBank/DDBJ databases">
        <authorList>
            <person name="Varghese N."/>
            <person name="Submissions S."/>
        </authorList>
    </citation>
    <scope>NUCLEOTIDE SEQUENCE [LARGE SCALE GENOMIC DNA]</scope>
    <source>
        <strain evidence="3">DSM 173</strain>
    </source>
</reference>
<dbReference type="InterPro" id="IPR036388">
    <property type="entry name" value="WH-like_DNA-bd_sf"/>
</dbReference>
<dbReference type="InterPro" id="IPR056404">
    <property type="entry name" value="HTH_RNase_II"/>
</dbReference>
<dbReference type="Pfam" id="PF18614">
    <property type="entry name" value="RNase_II_C_S1"/>
    <property type="match status" value="1"/>
</dbReference>
<dbReference type="InterPro" id="IPR040596">
    <property type="entry name" value="RNase_II_C_S1"/>
</dbReference>
<name>A0A1H3IYJ5_ALLWA</name>
<organism evidence="2 3">
    <name type="scientific">Allochromatium warmingii</name>
    <name type="common">Chromatium warmingii</name>
    <dbReference type="NCBI Taxonomy" id="61595"/>
    <lineage>
        <taxon>Bacteria</taxon>
        <taxon>Pseudomonadati</taxon>
        <taxon>Pseudomonadota</taxon>
        <taxon>Gammaproteobacteria</taxon>
        <taxon>Chromatiales</taxon>
        <taxon>Chromatiaceae</taxon>
        <taxon>Allochromatium</taxon>
    </lineage>
</organism>
<keyword evidence="3" id="KW-1185">Reference proteome</keyword>
<dbReference type="GO" id="GO:0006402">
    <property type="term" value="P:mRNA catabolic process"/>
    <property type="evidence" value="ECO:0007669"/>
    <property type="project" value="TreeGrafter"/>
</dbReference>
<evidence type="ECO:0000259" key="1">
    <source>
        <dbReference type="SMART" id="SM00955"/>
    </source>
</evidence>